<dbReference type="AlphaFoldDB" id="A0A7J3SLF6"/>
<comment type="function">
    <text evidence="4">Transcription factor that plays a role in the activation of archaeal genes transcribed by RNA polymerase. Facilitates transcription initiation by enhancing TATA-box recognition by TATA-box-binding protein (Tbp), and transcription factor B (Tfb) and RNA polymerase recruitment. Not absolutely required for transcription in vitro, but particularly important in cases where Tbp or Tfb function is not optimal. It dynamically alters the nucleic acid-binding properties of RNA polymerases by stabilizing the initiation complex and destabilizing elongation complexes. Seems to translocate with the RNA polymerase following initiation and acts by binding to the non template strand of the transcription bubble in elongation complexes.</text>
</comment>
<dbReference type="SUPFAM" id="SSF46785">
    <property type="entry name" value="Winged helix' DNA-binding domain"/>
    <property type="match status" value="1"/>
</dbReference>
<comment type="domain">
    <text evidence="4">The winged helix domain is involved in binding to DNA in the preinitiation complex.</text>
</comment>
<dbReference type="PANTHER" id="PTHR13097:SF7">
    <property type="entry name" value="GENERAL TRANSCRIPTION FACTOR IIE SUBUNIT 1"/>
    <property type="match status" value="1"/>
</dbReference>
<dbReference type="InterPro" id="IPR039997">
    <property type="entry name" value="TFE"/>
</dbReference>
<dbReference type="InterPro" id="IPR017919">
    <property type="entry name" value="TFIIE/TFIIEa_HTH"/>
</dbReference>
<dbReference type="PIRSF" id="PIRSF006373">
    <property type="entry name" value="TF_E_archaea"/>
    <property type="match status" value="1"/>
</dbReference>
<dbReference type="GO" id="GO:0006355">
    <property type="term" value="P:regulation of DNA-templated transcription"/>
    <property type="evidence" value="ECO:0007669"/>
    <property type="project" value="InterPro"/>
</dbReference>
<name>A0A7J3SLF6_9CREN</name>
<accession>A0A7J3SLF6</accession>
<dbReference type="SMART" id="SM00531">
    <property type="entry name" value="TFIIE"/>
    <property type="match status" value="1"/>
</dbReference>
<dbReference type="InterPro" id="IPR002853">
    <property type="entry name" value="TFIIE_asu"/>
</dbReference>
<dbReference type="Gene3D" id="1.10.10.10">
    <property type="entry name" value="Winged helix-like DNA-binding domain superfamily/Winged helix DNA-binding domain"/>
    <property type="match status" value="1"/>
</dbReference>
<evidence type="ECO:0000256" key="3">
    <source>
        <dbReference type="ARBA" id="ARBA00023163"/>
    </source>
</evidence>
<dbReference type="PANTHER" id="PTHR13097">
    <property type="entry name" value="TRANSCRIPTION INITIATION FACTOR IIE, ALPHA SUBUNIT"/>
    <property type="match status" value="1"/>
</dbReference>
<dbReference type="HAMAP" id="MF_01909">
    <property type="entry name" value="TFE_arch"/>
    <property type="match status" value="1"/>
</dbReference>
<dbReference type="InterPro" id="IPR036388">
    <property type="entry name" value="WH-like_DNA-bd_sf"/>
</dbReference>
<keyword evidence="2 4" id="KW-0238">DNA-binding</keyword>
<dbReference type="GO" id="GO:0006367">
    <property type="term" value="P:transcription initiation at RNA polymerase II promoter"/>
    <property type="evidence" value="ECO:0007669"/>
    <property type="project" value="InterPro"/>
</dbReference>
<reference evidence="6" key="1">
    <citation type="journal article" date="2020" name="mSystems">
        <title>Genome- and Community-Level Interaction Insights into Carbon Utilization and Element Cycling Functions of Hydrothermarchaeota in Hydrothermal Sediment.</title>
        <authorList>
            <person name="Zhou Z."/>
            <person name="Liu Y."/>
            <person name="Xu W."/>
            <person name="Pan J."/>
            <person name="Luo Z.H."/>
            <person name="Li M."/>
        </authorList>
    </citation>
    <scope>NUCLEOTIDE SEQUENCE [LARGE SCALE GENOMIC DNA]</scope>
    <source>
        <strain evidence="6">SpSt-885</strain>
    </source>
</reference>
<dbReference type="Pfam" id="PF02002">
    <property type="entry name" value="TFIIE_alpha"/>
    <property type="match status" value="1"/>
</dbReference>
<dbReference type="InterPro" id="IPR024550">
    <property type="entry name" value="TFIIEa/SarR/Rpc3_HTH_dom"/>
</dbReference>
<comment type="subunit">
    <text evidence="4">Monomer. Interaction with RNA polymerase subunits RpoF and RpoE is necessary for Tfe stimulatory transcription activity. Able to interact with Tbp and RNA polymerase in the absence of DNA promoter. Interacts both with the preinitiation and elongation complexes.</text>
</comment>
<keyword evidence="1 4" id="KW-0805">Transcription regulation</keyword>
<evidence type="ECO:0000259" key="5">
    <source>
        <dbReference type="PROSITE" id="PS51344"/>
    </source>
</evidence>
<evidence type="ECO:0000256" key="1">
    <source>
        <dbReference type="ARBA" id="ARBA00023015"/>
    </source>
</evidence>
<feature type="domain" description="HTH TFE/IIEalpha-type" evidence="5">
    <location>
        <begin position="10"/>
        <end position="98"/>
    </location>
</feature>
<dbReference type="EMBL" id="DTLS01000077">
    <property type="protein sequence ID" value="HGZ60112.1"/>
    <property type="molecule type" value="Genomic_DNA"/>
</dbReference>
<sequence length="187" mass="22297">MSAEFDKLAKEEEPQDPLEGFIYKLAPKGSLTLFRLLRDEGRELTEDEIAEKLGASKNIVRKILYKLHDLNILVYRRMKEESTNWNTYYWKINWEGLSVSLIERKKEVLKKLKQRLAYESSNRVVYVCHKCGREYKFEEALANDFFCPICHIPLDYIDRTQQVILLEKYVRKLEEELADELRRIQSS</sequence>
<dbReference type="InterPro" id="IPR036390">
    <property type="entry name" value="WH_DNA-bd_sf"/>
</dbReference>
<evidence type="ECO:0000313" key="6">
    <source>
        <dbReference type="EMBL" id="HGZ60112.1"/>
    </source>
</evidence>
<evidence type="ECO:0000256" key="4">
    <source>
        <dbReference type="HAMAP-Rule" id="MF_01909"/>
    </source>
</evidence>
<dbReference type="GO" id="GO:0003677">
    <property type="term" value="F:DNA binding"/>
    <property type="evidence" value="ECO:0007669"/>
    <property type="project" value="UniProtKB-KW"/>
</dbReference>
<gene>
    <name evidence="4" type="primary">tfe</name>
    <name evidence="6" type="ORF">ENW83_02750</name>
</gene>
<protein>
    <recommendedName>
        <fullName evidence="4">Transcription factor E</fullName>
        <shortName evidence="4">TFE</shortName>
    </recommendedName>
    <alternativeName>
        <fullName evidence="4">TFIIE subunit alpha homolog</fullName>
    </alternativeName>
    <alternativeName>
        <fullName evidence="4">Transcription initiation factor TFIIE</fullName>
    </alternativeName>
</protein>
<comment type="similarity">
    <text evidence="4">Belongs to the TFE family.</text>
</comment>
<dbReference type="PROSITE" id="PS51344">
    <property type="entry name" value="HTH_TFE_IIE"/>
    <property type="match status" value="1"/>
</dbReference>
<dbReference type="InterPro" id="IPR016481">
    <property type="entry name" value="TF_E_archaea"/>
</dbReference>
<evidence type="ECO:0000256" key="2">
    <source>
        <dbReference type="ARBA" id="ARBA00023125"/>
    </source>
</evidence>
<keyword evidence="3 4" id="KW-0804">Transcription</keyword>
<comment type="caution">
    <text evidence="6">The sequence shown here is derived from an EMBL/GenBank/DDBJ whole genome shotgun (WGS) entry which is preliminary data.</text>
</comment>
<proteinExistence type="inferred from homology"/>
<organism evidence="6">
    <name type="scientific">Fervidicoccus fontis</name>
    <dbReference type="NCBI Taxonomy" id="683846"/>
    <lineage>
        <taxon>Archaea</taxon>
        <taxon>Thermoproteota</taxon>
        <taxon>Thermoprotei</taxon>
        <taxon>Fervidicoccales</taxon>
        <taxon>Fervidicoccaceae</taxon>
        <taxon>Fervidicoccus</taxon>
    </lineage>
</organism>